<keyword evidence="1" id="KW-1133">Transmembrane helix</keyword>
<protein>
    <submittedName>
        <fullName evidence="2">Uncharacterized protein</fullName>
    </submittedName>
</protein>
<reference evidence="2" key="1">
    <citation type="journal article" date="2015" name="Nature">
        <title>Complex archaea that bridge the gap between prokaryotes and eukaryotes.</title>
        <authorList>
            <person name="Spang A."/>
            <person name="Saw J.H."/>
            <person name="Jorgensen S.L."/>
            <person name="Zaremba-Niedzwiedzka K."/>
            <person name="Martijn J."/>
            <person name="Lind A.E."/>
            <person name="van Eijk R."/>
            <person name="Schleper C."/>
            <person name="Guy L."/>
            <person name="Ettema T.J."/>
        </authorList>
    </citation>
    <scope>NUCLEOTIDE SEQUENCE</scope>
</reference>
<evidence type="ECO:0000313" key="2">
    <source>
        <dbReference type="EMBL" id="KKM28053.1"/>
    </source>
</evidence>
<evidence type="ECO:0000256" key="1">
    <source>
        <dbReference type="SAM" id="Phobius"/>
    </source>
</evidence>
<gene>
    <name evidence="2" type="ORF">LCGC14_1568540</name>
</gene>
<comment type="caution">
    <text evidence="2">The sequence shown here is derived from an EMBL/GenBank/DDBJ whole genome shotgun (WGS) entry which is preliminary data.</text>
</comment>
<keyword evidence="1" id="KW-0812">Transmembrane</keyword>
<dbReference type="EMBL" id="LAZR01012200">
    <property type="protein sequence ID" value="KKM28053.1"/>
    <property type="molecule type" value="Genomic_DNA"/>
</dbReference>
<keyword evidence="1" id="KW-0472">Membrane</keyword>
<sequence>MGEIATFAVIVGLVVNLLAIGTAIWKMASWTARVTTVLENHQGYHEKHFSHSRDIETRLSRLEGARLEES</sequence>
<name>A0A0F9L1J3_9ZZZZ</name>
<dbReference type="AlphaFoldDB" id="A0A0F9L1J3"/>
<feature type="transmembrane region" description="Helical" evidence="1">
    <location>
        <begin position="6"/>
        <end position="25"/>
    </location>
</feature>
<proteinExistence type="predicted"/>
<accession>A0A0F9L1J3</accession>
<organism evidence="2">
    <name type="scientific">marine sediment metagenome</name>
    <dbReference type="NCBI Taxonomy" id="412755"/>
    <lineage>
        <taxon>unclassified sequences</taxon>
        <taxon>metagenomes</taxon>
        <taxon>ecological metagenomes</taxon>
    </lineage>
</organism>